<protein>
    <submittedName>
        <fullName evidence="1">Predicted protein</fullName>
    </submittedName>
</protein>
<dbReference type="HOGENOM" id="CLU_1525430_0_0_1"/>
<evidence type="ECO:0000313" key="1">
    <source>
        <dbReference type="EMBL" id="CBX96133.1"/>
    </source>
</evidence>
<dbReference type="InParanoid" id="E4ZXN8"/>
<keyword evidence="2" id="KW-1185">Reference proteome</keyword>
<reference evidence="2" key="1">
    <citation type="journal article" date="2011" name="Nat. Commun.">
        <title>Effector diversification within compartments of the Leptosphaeria maculans genome affected by Repeat-Induced Point mutations.</title>
        <authorList>
            <person name="Rouxel T."/>
            <person name="Grandaubert J."/>
            <person name="Hane J.K."/>
            <person name="Hoede C."/>
            <person name="van de Wouw A.P."/>
            <person name="Couloux A."/>
            <person name="Dominguez V."/>
            <person name="Anthouard V."/>
            <person name="Bally P."/>
            <person name="Bourras S."/>
            <person name="Cozijnsen A.J."/>
            <person name="Ciuffetti L.M."/>
            <person name="Degrave A."/>
            <person name="Dilmaghani A."/>
            <person name="Duret L."/>
            <person name="Fudal I."/>
            <person name="Goodwin S.B."/>
            <person name="Gout L."/>
            <person name="Glaser N."/>
            <person name="Linglin J."/>
            <person name="Kema G.H.J."/>
            <person name="Lapalu N."/>
            <person name="Lawrence C.B."/>
            <person name="May K."/>
            <person name="Meyer M."/>
            <person name="Ollivier B."/>
            <person name="Poulain J."/>
            <person name="Schoch C.L."/>
            <person name="Simon A."/>
            <person name="Spatafora J.W."/>
            <person name="Stachowiak A."/>
            <person name="Turgeon B.G."/>
            <person name="Tyler B.M."/>
            <person name="Vincent D."/>
            <person name="Weissenbach J."/>
            <person name="Amselem J."/>
            <person name="Quesneville H."/>
            <person name="Oliver R.P."/>
            <person name="Wincker P."/>
            <person name="Balesdent M.-H."/>
            <person name="Howlett B.J."/>
        </authorList>
    </citation>
    <scope>NUCLEOTIDE SEQUENCE [LARGE SCALE GENOMIC DNA]</scope>
    <source>
        <strain evidence="2">JN3 / isolate v23.1.3 / race Av1-4-5-6-7-8</strain>
    </source>
</reference>
<accession>E4ZXN8</accession>
<dbReference type="AlphaFoldDB" id="E4ZXN8"/>
<dbReference type="EMBL" id="FP929128">
    <property type="protein sequence ID" value="CBX96133.1"/>
    <property type="molecule type" value="Genomic_DNA"/>
</dbReference>
<proteinExistence type="predicted"/>
<organism evidence="2">
    <name type="scientific">Leptosphaeria maculans (strain JN3 / isolate v23.1.3 / race Av1-4-5-6-7-8)</name>
    <name type="common">Blackleg fungus</name>
    <name type="synonym">Phoma lingam</name>
    <dbReference type="NCBI Taxonomy" id="985895"/>
    <lineage>
        <taxon>Eukaryota</taxon>
        <taxon>Fungi</taxon>
        <taxon>Dikarya</taxon>
        <taxon>Ascomycota</taxon>
        <taxon>Pezizomycotina</taxon>
        <taxon>Dothideomycetes</taxon>
        <taxon>Pleosporomycetidae</taxon>
        <taxon>Pleosporales</taxon>
        <taxon>Pleosporineae</taxon>
        <taxon>Leptosphaeriaceae</taxon>
        <taxon>Plenodomus</taxon>
        <taxon>Plenodomus lingam/Leptosphaeria maculans species complex</taxon>
    </lineage>
</organism>
<sequence>MKEEEVHRLILDWKLSYSPNQYEARGIPLRRFDGGGQCTGGGYHEPPLPQHCFVSTVRSFSNGELVFRLEDPVEKAHQVSHVGRIRSKAKRQHDLLLRVGGDRTGRAPDVPGGGNSILGLGAGKASAGTVRFGFARLTATTWEECRWIGQSLSISLTGEFYRETCHKGYAFLFCFE</sequence>
<gene>
    <name evidence="1" type="ORF">LEMA_P110520.1</name>
</gene>
<name>E4ZXN8_LEPMJ</name>
<dbReference type="VEuPathDB" id="FungiDB:LEMA_P110520.1"/>
<evidence type="ECO:0000313" key="2">
    <source>
        <dbReference type="Proteomes" id="UP000002668"/>
    </source>
</evidence>
<dbReference type="Proteomes" id="UP000002668">
    <property type="component" value="Genome"/>
</dbReference>